<gene>
    <name evidence="3" type="ORF">F0U60_10510</name>
</gene>
<dbReference type="PROSITE" id="PS51257">
    <property type="entry name" value="PROKAR_LIPOPROTEIN"/>
    <property type="match status" value="1"/>
</dbReference>
<evidence type="ECO:0000259" key="2">
    <source>
        <dbReference type="Pfam" id="PF12969"/>
    </source>
</evidence>
<dbReference type="RefSeq" id="WP_395817399.1">
    <property type="nucleotide sequence ID" value="NZ_CP043494.1"/>
</dbReference>
<keyword evidence="4" id="KW-1185">Reference proteome</keyword>
<dbReference type="Proteomes" id="UP001611383">
    <property type="component" value="Chromosome"/>
</dbReference>
<dbReference type="Pfam" id="PF12969">
    <property type="entry name" value="DUF3857"/>
    <property type="match status" value="1"/>
</dbReference>
<dbReference type="EMBL" id="CP043494">
    <property type="protein sequence ID" value="WNG44494.1"/>
    <property type="molecule type" value="Genomic_DNA"/>
</dbReference>
<dbReference type="Gene3D" id="1.25.40.10">
    <property type="entry name" value="Tetratricopeptide repeat domain"/>
    <property type="match status" value="1"/>
</dbReference>
<name>A0ABY9WMV7_9BACT</name>
<reference evidence="3 4" key="1">
    <citation type="submission" date="2019-08" db="EMBL/GenBank/DDBJ databases">
        <title>Archangium and Cystobacter genomes.</title>
        <authorList>
            <person name="Chen I.-C.K."/>
            <person name="Wielgoss S."/>
        </authorList>
    </citation>
    <scope>NUCLEOTIDE SEQUENCE [LARGE SCALE GENOMIC DNA]</scope>
    <source>
        <strain evidence="3 4">Cbm 6</strain>
    </source>
</reference>
<dbReference type="Gene3D" id="2.60.120.1130">
    <property type="match status" value="1"/>
</dbReference>
<organism evidence="3 4">
    <name type="scientific">Archangium minus</name>
    <dbReference type="NCBI Taxonomy" id="83450"/>
    <lineage>
        <taxon>Bacteria</taxon>
        <taxon>Pseudomonadati</taxon>
        <taxon>Myxococcota</taxon>
        <taxon>Myxococcia</taxon>
        <taxon>Myxococcales</taxon>
        <taxon>Cystobacterineae</taxon>
        <taxon>Archangiaceae</taxon>
        <taxon>Archangium</taxon>
    </lineage>
</organism>
<evidence type="ECO:0000313" key="3">
    <source>
        <dbReference type="EMBL" id="WNG44494.1"/>
    </source>
</evidence>
<feature type="chain" id="PRO_5046959861" evidence="1">
    <location>
        <begin position="25"/>
        <end position="1259"/>
    </location>
</feature>
<feature type="domain" description="DUF3857" evidence="2">
    <location>
        <begin position="705"/>
        <end position="852"/>
    </location>
</feature>
<sequence>MRTLNRGLTALLLVAGLVAGCAHSPSPTEVLEQAATAAKKGNSEARTLALAGFHAWLMTGDAAAAQGRFDEAVAKDPADPYALYGQHLLARRAAQPRRALDAALAVATRAPRHPLAVPSARYVLDLVGASPALDEVILTGLKTALDAGSAGEAAQLLRASQVAILGLRGDRAGQAKALEDMGATGTATVLGPFSPWHLLAFDDLTPPEKDGSLAGPFTGPFGPLVPRTLRAPDSRLDVAGEPGPGDVYLLAVDVEVPEAGVYVVRSVSASSHKVMLDGTPLMERRAFARAASTVTARPVRLAAGRHRILLKLLKDQRGANVTFALARADGRPAAIRYSPATGPAPSSWGSAPKEAEAELVYPRAEDLAAALTSEAGPLLADFIAVRDGMGRDSDGAWKLMTRLQKATQVPAVLSLRAELASQDRSIPSKVSRGRATRDLEAALAKDPGDVTALLLRAELTLNDGQAAAALETLKTARAAAKPAGWPVYLLEARAALTLEVDSAAEESLLAALQEQPGLCDAQGMRYALARRRDAVTRTDELMASLEGCPGALARAAEHARMRGDQARTAELYQQQLARNPGDVTTAMSLTSAYVAQRRFDEATATLRALNALWPRNARVVEKLADVRELAGDAKGALALREQALLLDGSNLALRRAVVRAKTGQEILQAYAIDGRQAIKDYEANPGPEESAAAYVLDAAATQVYPDGSQVSRIHSIQKALEQSGVQEIAEVNLPSGAQVLALRTIKADGTVLEPESIEGKDTVSLPGVQVGDYVEVEYLLAEGPRGPAQPGFKASDFYYRIANMPDHRATYTVVAPKGTGMKVDAHNMKVPPPVVKGDEEIFTFEVKNVPPFIPEPDSPPSSKEYLPFVVVGAGTTGNDKLVAVYADSFLDRGTLNWEVEAFAREAVGDKRGLEAVQALYAAVMKRFSGRDAGLTQSAASSIAQDRGSRLWVMKTGLESLGIPTRIAAVRTFAADPAEYLFPEESLLPSVVLRVDVPGEDPVWLDTNTRFAPFGELPETALGERDAWLMPEPGRPLEKVKTPPMKQQPGKQVKLALEVDGSGQLIGKGEERYTGIEAAQLAEAFEAISGERRRQALQGAVGRYFSGAELTGLKLERSEEVGAPFTVRYEFKAPNFARADKDRLLMPTITMPAMLGRQYVQLSTRSTPLYLDDTDASQTVVTLTMPQGYRLTDPQPQLKVESPFGRLLRTEKQEGRTLTIEETLRVERGRIPVKKYEDFAHFAGEVDLIQSRDLVLEKKP</sequence>
<feature type="signal peptide" evidence="1">
    <location>
        <begin position="1"/>
        <end position="24"/>
    </location>
</feature>
<accession>A0ABY9WMV7</accession>
<dbReference type="Gene3D" id="2.60.40.3140">
    <property type="match status" value="1"/>
</dbReference>
<keyword evidence="1" id="KW-0732">Signal</keyword>
<dbReference type="InterPro" id="IPR024618">
    <property type="entry name" value="DUF3857"/>
</dbReference>
<protein>
    <submittedName>
        <fullName evidence="3">DUF3857 domain-containing protein</fullName>
    </submittedName>
</protein>
<proteinExistence type="predicted"/>
<evidence type="ECO:0000313" key="4">
    <source>
        <dbReference type="Proteomes" id="UP001611383"/>
    </source>
</evidence>
<evidence type="ECO:0000256" key="1">
    <source>
        <dbReference type="SAM" id="SignalP"/>
    </source>
</evidence>
<dbReference type="InterPro" id="IPR011990">
    <property type="entry name" value="TPR-like_helical_dom_sf"/>
</dbReference>
<dbReference type="SUPFAM" id="SSF48452">
    <property type="entry name" value="TPR-like"/>
    <property type="match status" value="1"/>
</dbReference>